<dbReference type="Pfam" id="PF05641">
    <property type="entry name" value="Agenet"/>
    <property type="match status" value="1"/>
</dbReference>
<dbReference type="InterPro" id="IPR014002">
    <property type="entry name" value="Agenet_dom_plant"/>
</dbReference>
<dbReference type="AlphaFoldDB" id="A0A978W081"/>
<protein>
    <recommendedName>
        <fullName evidence="3">BAH domain-containing protein</fullName>
    </recommendedName>
</protein>
<dbReference type="PANTHER" id="PTHR31917:SF3">
    <property type="entry name" value="BROMO ADJACENT-LIKE DOMAIN PROTEIN"/>
    <property type="match status" value="1"/>
</dbReference>
<dbReference type="GO" id="GO:0003682">
    <property type="term" value="F:chromatin binding"/>
    <property type="evidence" value="ECO:0007669"/>
    <property type="project" value="InterPro"/>
</dbReference>
<comment type="caution">
    <text evidence="4">The sequence shown here is derived from an EMBL/GenBank/DDBJ whole genome shotgun (WGS) entry which is preliminary data.</text>
</comment>
<feature type="compositionally biased region" description="Basic and acidic residues" evidence="1">
    <location>
        <begin position="704"/>
        <end position="729"/>
    </location>
</feature>
<dbReference type="CDD" id="cd20405">
    <property type="entry name" value="Tudor_Agenet_AtDUF_rpt1_3"/>
    <property type="match status" value="1"/>
</dbReference>
<reference evidence="4" key="1">
    <citation type="journal article" date="2021" name="Front. Plant Sci.">
        <title>Chromosome-Scale Genome Assembly for Chinese Sour Jujube and Insights Into Its Genome Evolution and Domestication Signature.</title>
        <authorList>
            <person name="Shen L.-Y."/>
            <person name="Luo H."/>
            <person name="Wang X.-L."/>
            <person name="Wang X.-M."/>
            <person name="Qiu X.-J."/>
            <person name="Liu H."/>
            <person name="Zhou S.-S."/>
            <person name="Jia K.-H."/>
            <person name="Nie S."/>
            <person name="Bao Y.-T."/>
            <person name="Zhang R.-G."/>
            <person name="Yun Q.-Z."/>
            <person name="Chai Y.-H."/>
            <person name="Lu J.-Y."/>
            <person name="Li Y."/>
            <person name="Zhao S.-W."/>
            <person name="Mao J.-F."/>
            <person name="Jia S.-G."/>
            <person name="Mao Y.-M."/>
        </authorList>
    </citation>
    <scope>NUCLEOTIDE SEQUENCE</scope>
    <source>
        <strain evidence="4">AT0</strain>
        <tissue evidence="4">Leaf</tissue>
    </source>
</reference>
<evidence type="ECO:0000259" key="3">
    <source>
        <dbReference type="PROSITE" id="PS51038"/>
    </source>
</evidence>
<evidence type="ECO:0000313" key="4">
    <source>
        <dbReference type="EMBL" id="KAH7545365.1"/>
    </source>
</evidence>
<dbReference type="Proteomes" id="UP000813462">
    <property type="component" value="Unassembled WGS sequence"/>
</dbReference>
<dbReference type="InterPro" id="IPR001025">
    <property type="entry name" value="BAH_dom"/>
</dbReference>
<dbReference type="PROSITE" id="PS51038">
    <property type="entry name" value="BAH"/>
    <property type="match status" value="1"/>
</dbReference>
<dbReference type="PANTHER" id="PTHR31917">
    <property type="entry name" value="AGENET DOMAIN-CONTAINING PROTEIN-RELATED"/>
    <property type="match status" value="1"/>
</dbReference>
<feature type="signal peptide" evidence="2">
    <location>
        <begin position="1"/>
        <end position="17"/>
    </location>
</feature>
<gene>
    <name evidence="4" type="ORF">FEM48_Zijuj01G0085800</name>
</gene>
<dbReference type="InterPro" id="IPR043151">
    <property type="entry name" value="BAH_sf"/>
</dbReference>
<evidence type="ECO:0000256" key="2">
    <source>
        <dbReference type="SAM" id="SignalP"/>
    </source>
</evidence>
<evidence type="ECO:0000256" key="1">
    <source>
        <dbReference type="SAM" id="MobiDB-lite"/>
    </source>
</evidence>
<dbReference type="SMART" id="SM00743">
    <property type="entry name" value="Agenet"/>
    <property type="match status" value="2"/>
</dbReference>
<dbReference type="Gene3D" id="2.30.30.490">
    <property type="match status" value="1"/>
</dbReference>
<dbReference type="EMBL" id="JAEACU010000001">
    <property type="protein sequence ID" value="KAH7545365.1"/>
    <property type="molecule type" value="Genomic_DNA"/>
</dbReference>
<feature type="chain" id="PRO_5036688134" description="BAH domain-containing protein" evidence="2">
    <location>
        <begin position="18"/>
        <end position="729"/>
    </location>
</feature>
<keyword evidence="2" id="KW-0732">Signal</keyword>
<dbReference type="InterPro" id="IPR008395">
    <property type="entry name" value="Agenet-like_dom"/>
</dbReference>
<dbReference type="SMART" id="SM00439">
    <property type="entry name" value="BAH"/>
    <property type="match status" value="1"/>
</dbReference>
<feature type="region of interest" description="Disordered" evidence="1">
    <location>
        <begin position="420"/>
        <end position="440"/>
    </location>
</feature>
<accession>A0A978W081</accession>
<dbReference type="Pfam" id="PF01426">
    <property type="entry name" value="BAH"/>
    <property type="match status" value="1"/>
</dbReference>
<feature type="domain" description="BAH" evidence="3">
    <location>
        <begin position="251"/>
        <end position="370"/>
    </location>
</feature>
<organism evidence="4 5">
    <name type="scientific">Ziziphus jujuba var. spinosa</name>
    <dbReference type="NCBI Taxonomy" id="714518"/>
    <lineage>
        <taxon>Eukaryota</taxon>
        <taxon>Viridiplantae</taxon>
        <taxon>Streptophyta</taxon>
        <taxon>Embryophyta</taxon>
        <taxon>Tracheophyta</taxon>
        <taxon>Spermatophyta</taxon>
        <taxon>Magnoliopsida</taxon>
        <taxon>eudicotyledons</taxon>
        <taxon>Gunneridae</taxon>
        <taxon>Pentapetalae</taxon>
        <taxon>rosids</taxon>
        <taxon>fabids</taxon>
        <taxon>Rosales</taxon>
        <taxon>Rhamnaceae</taxon>
        <taxon>Paliureae</taxon>
        <taxon>Ziziphus</taxon>
    </lineage>
</organism>
<proteinExistence type="predicted"/>
<evidence type="ECO:0000313" key="5">
    <source>
        <dbReference type="Proteomes" id="UP000813462"/>
    </source>
</evidence>
<name>A0A978W081_ZIZJJ</name>
<feature type="region of interest" description="Disordered" evidence="1">
    <location>
        <begin position="671"/>
        <end position="729"/>
    </location>
</feature>
<sequence length="729" mass="82851">MWVLVRVVFALAFCLNGFEFRENPRLPLIRCKGLVEFYLEGVRSIMVFANDHSFVAWEEHILCHDRGNRVVHYYLKDLTGDLVLAVIGTERSIRHMMYVVSDQFLKAYGSKGSINSCTKWRARREVVEWLTSLVSRQRLLDVSKTNNYSLFEVGQGLEAGIRKYCKYACPRAGYDMKFWPLVESLPCIYSPTNDSTQAVSLTEFRGRQTHLPDQMVPRKLKVQYSGIEWSGIAWICAKQLKHYPAFFRNGTTIGVHSFVFIMALEDYHYLGYLEDMYEDKKGQKKVKVRWFHHNQEVKDVIPQLNPHPKEVFITPHVQVISAECIDGLATVLTPKHYEKCLEKVANNSSPGVYMCFRQFKNHKLRPFTLAKLRGYSNQAILSSIDDQVVFKQKLKGYKLCGEDGEDFECDDLVGLGSKRNRSHKEHQGLETGGPKCDPTSQKLKLRLSRKMMGMKFVTPEPQCSISFKVDERIELLCQDSGMRGCWFRCKVVQVSQKLLKVQYDDVLDVDESGNLEEWIPAYRVAAPDRLGIRCSGRLRIRPCPPEDSTDFTFVVGAPVDAWWCDGWWEAVVTGIGISGTDLQVYLPGEEKFLTLQKKDIRASKDWIGNKWIDLKAKPDILLFLSENVSPNLKMDEVAGSKVNMIPKPDIVGGRQGLADLVTPIDLLENVKDSNPKKRSHINNGDETNNSNGSDSGIDDADGGNEEKSVLVEDGLNEKCEASEAIEVTK</sequence>